<dbReference type="CDD" id="cd06462">
    <property type="entry name" value="Peptidase_S24_S26"/>
    <property type="match status" value="1"/>
</dbReference>
<organism evidence="3 4">
    <name type="scientific">Laedolimicola intestinihominis</name>
    <dbReference type="NCBI Taxonomy" id="3133166"/>
    <lineage>
        <taxon>Bacteria</taxon>
        <taxon>Bacillati</taxon>
        <taxon>Bacillota</taxon>
        <taxon>Clostridia</taxon>
        <taxon>Lachnospirales</taxon>
        <taxon>Lachnospiraceae</taxon>
        <taxon>Laedolimicola</taxon>
    </lineage>
</organism>
<keyword evidence="2" id="KW-1133">Transmembrane helix</keyword>
<dbReference type="RefSeq" id="WP_349163611.1">
    <property type="nucleotide sequence ID" value="NZ_JBBMFE010000002.1"/>
</dbReference>
<feature type="region of interest" description="Disordered" evidence="1">
    <location>
        <begin position="84"/>
        <end position="111"/>
    </location>
</feature>
<dbReference type="SUPFAM" id="SSF51306">
    <property type="entry name" value="LexA/Signal peptidase"/>
    <property type="match status" value="1"/>
</dbReference>
<keyword evidence="2" id="KW-0812">Transmembrane</keyword>
<comment type="caution">
    <text evidence="3">The sequence shown here is derived from an EMBL/GenBank/DDBJ whole genome shotgun (WGS) entry which is preliminary data.</text>
</comment>
<accession>A0ABV1FDA3</accession>
<dbReference type="Proteomes" id="UP001438008">
    <property type="component" value="Unassembled WGS sequence"/>
</dbReference>
<dbReference type="InterPro" id="IPR036286">
    <property type="entry name" value="LexA/Signal_pep-like_sf"/>
</dbReference>
<evidence type="ECO:0000256" key="1">
    <source>
        <dbReference type="SAM" id="MobiDB-lite"/>
    </source>
</evidence>
<evidence type="ECO:0000313" key="3">
    <source>
        <dbReference type="EMBL" id="MEQ2471369.1"/>
    </source>
</evidence>
<dbReference type="EMBL" id="JBBMFE010000002">
    <property type="protein sequence ID" value="MEQ2471369.1"/>
    <property type="molecule type" value="Genomic_DNA"/>
</dbReference>
<feature type="transmembrane region" description="Helical" evidence="2">
    <location>
        <begin position="12"/>
        <end position="32"/>
    </location>
</feature>
<evidence type="ECO:0000313" key="4">
    <source>
        <dbReference type="Proteomes" id="UP001438008"/>
    </source>
</evidence>
<name>A0ABV1FDA3_9FIRM</name>
<proteinExistence type="predicted"/>
<feature type="compositionally biased region" description="Acidic residues" evidence="1">
    <location>
        <begin position="100"/>
        <end position="109"/>
    </location>
</feature>
<sequence length="129" mass="14707">MKQGLGKGYLRLFVRAAVFLLVLYLVFTRVLFLGRVTGMEMYPSLKDGDLALGYRLEREYRTGDVIVYEAGGALHFGRVAVKEEENTDEETLSVQQDYQTDPEDSTDGDEVSRKQVRGRIITILRRRGL</sequence>
<protein>
    <submittedName>
        <fullName evidence="3">S24/S26 family peptidase</fullName>
    </submittedName>
</protein>
<reference evidence="3 4" key="1">
    <citation type="submission" date="2024-03" db="EMBL/GenBank/DDBJ databases">
        <title>Human intestinal bacterial collection.</title>
        <authorList>
            <person name="Pauvert C."/>
            <person name="Hitch T.C.A."/>
            <person name="Clavel T."/>
        </authorList>
    </citation>
    <scope>NUCLEOTIDE SEQUENCE [LARGE SCALE GENOMIC DNA]</scope>
    <source>
        <strain evidence="3 4">CLA-AA-H132</strain>
    </source>
</reference>
<keyword evidence="4" id="KW-1185">Reference proteome</keyword>
<evidence type="ECO:0000256" key="2">
    <source>
        <dbReference type="SAM" id="Phobius"/>
    </source>
</evidence>
<gene>
    <name evidence="3" type="ORF">WMO29_02475</name>
</gene>
<keyword evidence="2" id="KW-0472">Membrane</keyword>